<accession>A0A9D4IKD6</accession>
<gene>
    <name evidence="1" type="ORF">DPMN_177644</name>
</gene>
<name>A0A9D4IKD6_DREPO</name>
<proteinExistence type="predicted"/>
<keyword evidence="2" id="KW-1185">Reference proteome</keyword>
<dbReference type="AlphaFoldDB" id="A0A9D4IKD6"/>
<reference evidence="1" key="2">
    <citation type="submission" date="2020-11" db="EMBL/GenBank/DDBJ databases">
        <authorList>
            <person name="McCartney M.A."/>
            <person name="Auch B."/>
            <person name="Kono T."/>
            <person name="Mallez S."/>
            <person name="Becker A."/>
            <person name="Gohl D.M."/>
            <person name="Silverstein K.A.T."/>
            <person name="Koren S."/>
            <person name="Bechman K.B."/>
            <person name="Herman A."/>
            <person name="Abrahante J.E."/>
            <person name="Garbe J."/>
        </authorList>
    </citation>
    <scope>NUCLEOTIDE SEQUENCE</scope>
    <source>
        <strain evidence="1">Duluth1</strain>
        <tissue evidence="1">Whole animal</tissue>
    </source>
</reference>
<sequence>MIVFAGFSMSMSSVEFQYGRESFLSIFRIASSILKQTDAKVIDISLLTDTYKVTHTLNFRKYIVNYSFQVRTKLDRLCATRESLDQSGLTWLQSHDEDLQACHTVHS</sequence>
<reference evidence="1" key="1">
    <citation type="journal article" date="2019" name="bioRxiv">
        <title>The Genome of the Zebra Mussel, Dreissena polymorpha: A Resource for Invasive Species Research.</title>
        <authorList>
            <person name="McCartney M.A."/>
            <person name="Auch B."/>
            <person name="Kono T."/>
            <person name="Mallez S."/>
            <person name="Zhang Y."/>
            <person name="Obille A."/>
            <person name="Becker A."/>
            <person name="Abrahante J.E."/>
            <person name="Garbe J."/>
            <person name="Badalamenti J.P."/>
            <person name="Herman A."/>
            <person name="Mangelson H."/>
            <person name="Liachko I."/>
            <person name="Sullivan S."/>
            <person name="Sone E.D."/>
            <person name="Koren S."/>
            <person name="Silverstein K.A.T."/>
            <person name="Beckman K.B."/>
            <person name="Gohl D.M."/>
        </authorList>
    </citation>
    <scope>NUCLEOTIDE SEQUENCE</scope>
    <source>
        <strain evidence="1">Duluth1</strain>
        <tissue evidence="1">Whole animal</tissue>
    </source>
</reference>
<dbReference type="EMBL" id="JAIWYP010000009">
    <property type="protein sequence ID" value="KAH3776224.1"/>
    <property type="molecule type" value="Genomic_DNA"/>
</dbReference>
<protein>
    <submittedName>
        <fullName evidence="1">Uncharacterized protein</fullName>
    </submittedName>
</protein>
<organism evidence="1 2">
    <name type="scientific">Dreissena polymorpha</name>
    <name type="common">Zebra mussel</name>
    <name type="synonym">Mytilus polymorpha</name>
    <dbReference type="NCBI Taxonomy" id="45954"/>
    <lineage>
        <taxon>Eukaryota</taxon>
        <taxon>Metazoa</taxon>
        <taxon>Spiralia</taxon>
        <taxon>Lophotrochozoa</taxon>
        <taxon>Mollusca</taxon>
        <taxon>Bivalvia</taxon>
        <taxon>Autobranchia</taxon>
        <taxon>Heteroconchia</taxon>
        <taxon>Euheterodonta</taxon>
        <taxon>Imparidentia</taxon>
        <taxon>Neoheterodontei</taxon>
        <taxon>Myida</taxon>
        <taxon>Dreissenoidea</taxon>
        <taxon>Dreissenidae</taxon>
        <taxon>Dreissena</taxon>
    </lineage>
</organism>
<comment type="caution">
    <text evidence="1">The sequence shown here is derived from an EMBL/GenBank/DDBJ whole genome shotgun (WGS) entry which is preliminary data.</text>
</comment>
<dbReference type="Proteomes" id="UP000828390">
    <property type="component" value="Unassembled WGS sequence"/>
</dbReference>
<evidence type="ECO:0000313" key="2">
    <source>
        <dbReference type="Proteomes" id="UP000828390"/>
    </source>
</evidence>
<evidence type="ECO:0000313" key="1">
    <source>
        <dbReference type="EMBL" id="KAH3776224.1"/>
    </source>
</evidence>